<evidence type="ECO:0000313" key="2">
    <source>
        <dbReference type="EMBL" id="THG05320.1"/>
    </source>
</evidence>
<keyword evidence="3" id="KW-1185">Reference proteome</keyword>
<gene>
    <name evidence="2" type="ORF">TEA_010824</name>
</gene>
<proteinExistence type="predicted"/>
<keyword evidence="1" id="KW-0812">Transmembrane</keyword>
<dbReference type="GO" id="GO:0003824">
    <property type="term" value="F:catalytic activity"/>
    <property type="evidence" value="ECO:0007669"/>
    <property type="project" value="InterPro"/>
</dbReference>
<keyword evidence="1" id="KW-1133">Transmembrane helix</keyword>
<dbReference type="STRING" id="542762.A0A4S4DQF8"/>
<evidence type="ECO:0000256" key="1">
    <source>
        <dbReference type="SAM" id="Phobius"/>
    </source>
</evidence>
<organism evidence="2 3">
    <name type="scientific">Camellia sinensis var. sinensis</name>
    <name type="common">China tea</name>
    <dbReference type="NCBI Taxonomy" id="542762"/>
    <lineage>
        <taxon>Eukaryota</taxon>
        <taxon>Viridiplantae</taxon>
        <taxon>Streptophyta</taxon>
        <taxon>Embryophyta</taxon>
        <taxon>Tracheophyta</taxon>
        <taxon>Spermatophyta</taxon>
        <taxon>Magnoliopsida</taxon>
        <taxon>eudicotyledons</taxon>
        <taxon>Gunneridae</taxon>
        <taxon>Pentapetalae</taxon>
        <taxon>asterids</taxon>
        <taxon>Ericales</taxon>
        <taxon>Theaceae</taxon>
        <taxon>Camellia</taxon>
    </lineage>
</organism>
<name>A0A4S4DQF8_CAMSN</name>
<evidence type="ECO:0000313" key="3">
    <source>
        <dbReference type="Proteomes" id="UP000306102"/>
    </source>
</evidence>
<dbReference type="Proteomes" id="UP000306102">
    <property type="component" value="Unassembled WGS sequence"/>
</dbReference>
<dbReference type="AlphaFoldDB" id="A0A4S4DQF8"/>
<accession>A0A4S4DQF8</accession>
<dbReference type="SUPFAM" id="SSF55931">
    <property type="entry name" value="Glutamine synthetase/guanido kinase"/>
    <property type="match status" value="1"/>
</dbReference>
<reference evidence="2 3" key="1">
    <citation type="journal article" date="2018" name="Proc. Natl. Acad. Sci. U.S.A.">
        <title>Draft genome sequence of Camellia sinensis var. sinensis provides insights into the evolution of the tea genome and tea quality.</title>
        <authorList>
            <person name="Wei C."/>
            <person name="Yang H."/>
            <person name="Wang S."/>
            <person name="Zhao J."/>
            <person name="Liu C."/>
            <person name="Gao L."/>
            <person name="Xia E."/>
            <person name="Lu Y."/>
            <person name="Tai Y."/>
            <person name="She G."/>
            <person name="Sun J."/>
            <person name="Cao H."/>
            <person name="Tong W."/>
            <person name="Gao Q."/>
            <person name="Li Y."/>
            <person name="Deng W."/>
            <person name="Jiang X."/>
            <person name="Wang W."/>
            <person name="Chen Q."/>
            <person name="Zhang S."/>
            <person name="Li H."/>
            <person name="Wu J."/>
            <person name="Wang P."/>
            <person name="Li P."/>
            <person name="Shi C."/>
            <person name="Zheng F."/>
            <person name="Jian J."/>
            <person name="Huang B."/>
            <person name="Shan D."/>
            <person name="Shi M."/>
            <person name="Fang C."/>
            <person name="Yue Y."/>
            <person name="Li F."/>
            <person name="Li D."/>
            <person name="Wei S."/>
            <person name="Han B."/>
            <person name="Jiang C."/>
            <person name="Yin Y."/>
            <person name="Xia T."/>
            <person name="Zhang Z."/>
            <person name="Bennetzen J.L."/>
            <person name="Zhao S."/>
            <person name="Wan X."/>
        </authorList>
    </citation>
    <scope>NUCLEOTIDE SEQUENCE [LARGE SCALE GENOMIC DNA]</scope>
    <source>
        <strain evidence="3">cv. Shuchazao</strain>
        <tissue evidence="2">Leaf</tissue>
    </source>
</reference>
<protein>
    <submittedName>
        <fullName evidence="2">Uncharacterized protein</fullName>
    </submittedName>
</protein>
<keyword evidence="1" id="KW-0472">Membrane</keyword>
<comment type="caution">
    <text evidence="2">The sequence shown here is derived from an EMBL/GenBank/DDBJ whole genome shotgun (WGS) entry which is preliminary data.</text>
</comment>
<feature type="transmembrane region" description="Helical" evidence="1">
    <location>
        <begin position="54"/>
        <end position="72"/>
    </location>
</feature>
<dbReference type="InterPro" id="IPR014746">
    <property type="entry name" value="Gln_synth/guanido_kin_cat_dom"/>
</dbReference>
<sequence>MSQLQLGGFADLDHLIVFGGGRRKFGVTRVHMEEDMERVLYTGNGNYSFDLRGILVPLVIAFILTCSSYYRLVDTVGWFVSAVDWNKARLPLLELVSKLDMIIGIEAVEYAAELQRLV</sequence>
<dbReference type="EMBL" id="SDRB02010645">
    <property type="protein sequence ID" value="THG05320.1"/>
    <property type="molecule type" value="Genomic_DNA"/>
</dbReference>